<organism evidence="2 3">
    <name type="scientific">Actinopolymorpha pittospori</name>
    <dbReference type="NCBI Taxonomy" id="648752"/>
    <lineage>
        <taxon>Bacteria</taxon>
        <taxon>Bacillati</taxon>
        <taxon>Actinomycetota</taxon>
        <taxon>Actinomycetes</taxon>
        <taxon>Propionibacteriales</taxon>
        <taxon>Actinopolymorphaceae</taxon>
        <taxon>Actinopolymorpha</taxon>
    </lineage>
</organism>
<name>A0A927MZM5_9ACTN</name>
<proteinExistence type="predicted"/>
<dbReference type="RefSeq" id="WP_192750399.1">
    <property type="nucleotide sequence ID" value="NZ_BAABJL010000011.1"/>
</dbReference>
<feature type="domain" description="dATP/dGTP diphosphohydrolase N-terminal" evidence="1">
    <location>
        <begin position="21"/>
        <end position="109"/>
    </location>
</feature>
<dbReference type="Proteomes" id="UP000638648">
    <property type="component" value="Unassembled WGS sequence"/>
</dbReference>
<gene>
    <name evidence="2" type="ORF">HEB94_003085</name>
</gene>
<dbReference type="Pfam" id="PF18909">
    <property type="entry name" value="dGTP_diPhyd_N"/>
    <property type="match status" value="1"/>
</dbReference>
<dbReference type="InterPro" id="IPR044038">
    <property type="entry name" value="dATP/dGTP_diPOhydrolase_N"/>
</dbReference>
<evidence type="ECO:0000313" key="3">
    <source>
        <dbReference type="Proteomes" id="UP000638648"/>
    </source>
</evidence>
<sequence>MAEFVTKDSGARAEYDSGMVRDTEEGKPRFDLLLPLGVPYSAQLLTRIAEHMARGAVKYTDRNWEKAQGPEELARYKSSAHRHLMQWLAEDREEDHAAAVFFNLLAAETVRYKMTTKI</sequence>
<dbReference type="EMBL" id="JADBEM010000001">
    <property type="protein sequence ID" value="MBE1606237.1"/>
    <property type="molecule type" value="Genomic_DNA"/>
</dbReference>
<dbReference type="AlphaFoldDB" id="A0A927MZM5"/>
<comment type="caution">
    <text evidence="2">The sequence shown here is derived from an EMBL/GenBank/DDBJ whole genome shotgun (WGS) entry which is preliminary data.</text>
</comment>
<accession>A0A927MZM5</accession>
<keyword evidence="3" id="KW-1185">Reference proteome</keyword>
<evidence type="ECO:0000259" key="1">
    <source>
        <dbReference type="Pfam" id="PF18909"/>
    </source>
</evidence>
<evidence type="ECO:0000313" key="2">
    <source>
        <dbReference type="EMBL" id="MBE1606237.1"/>
    </source>
</evidence>
<reference evidence="2" key="1">
    <citation type="submission" date="2020-10" db="EMBL/GenBank/DDBJ databases">
        <title>Sequencing the genomes of 1000 actinobacteria strains.</title>
        <authorList>
            <person name="Klenk H.-P."/>
        </authorList>
    </citation>
    <scope>NUCLEOTIDE SEQUENCE</scope>
    <source>
        <strain evidence="2">DSM 45354</strain>
    </source>
</reference>
<protein>
    <recommendedName>
        <fullName evidence="1">dATP/dGTP diphosphohydrolase N-terminal domain-containing protein</fullName>
    </recommendedName>
</protein>